<evidence type="ECO:0000256" key="3">
    <source>
        <dbReference type="SAM" id="SignalP"/>
    </source>
</evidence>
<name>A0ABT1LG41_9HYPH</name>
<evidence type="ECO:0000313" key="4">
    <source>
        <dbReference type="EMBL" id="MCP8940471.1"/>
    </source>
</evidence>
<sequence>MRNALFLALLLSTAAAATPSLAGEIVLKPTTVQDMKAVFGQVESRDTAPARVRTGGTLVSRTVEEGSVVKAGDVIAVVADEKLALQLQAVDARLKALDAQLDNARTELERGQSLVSRGAVTQSRLDQLKTSVDVLQNQIEAAKADRAVIEQQSTEGQVLAPKDGRVLTVPAAPGSVVLPGETVARIAAGGYFLRLALPERHAARIKAGDPVSVGERGLGPAATDSAPRRTGRIVKVYPELEGGRVLADVEVEGLGDFFVGERVPVWIPVAERTALTVPANAVMTRNGIDYVRVVGDGGPLDVPVILGRATSDAGDKRIEVLSGLRAGDRVVTP</sequence>
<evidence type="ECO:0000256" key="1">
    <source>
        <dbReference type="ARBA" id="ARBA00009477"/>
    </source>
</evidence>
<keyword evidence="5" id="KW-1185">Reference proteome</keyword>
<dbReference type="Gene3D" id="2.40.50.100">
    <property type="match status" value="1"/>
</dbReference>
<dbReference type="Proteomes" id="UP001205890">
    <property type="component" value="Unassembled WGS sequence"/>
</dbReference>
<gene>
    <name evidence="4" type="ORF">NK718_18250</name>
</gene>
<protein>
    <submittedName>
        <fullName evidence="4">Efflux RND transporter periplasmic adaptor subunit</fullName>
    </submittedName>
</protein>
<feature type="coiled-coil region" evidence="2">
    <location>
        <begin position="87"/>
        <end position="152"/>
    </location>
</feature>
<comment type="similarity">
    <text evidence="1">Belongs to the membrane fusion protein (MFP) (TC 8.A.1) family.</text>
</comment>
<accession>A0ABT1LG41</accession>
<dbReference type="InterPro" id="IPR006143">
    <property type="entry name" value="RND_pump_MFP"/>
</dbReference>
<dbReference type="NCBIfam" id="TIGR01730">
    <property type="entry name" value="RND_mfp"/>
    <property type="match status" value="1"/>
</dbReference>
<dbReference type="PANTHER" id="PTHR30469:SF15">
    <property type="entry name" value="HLYD FAMILY OF SECRETION PROTEINS"/>
    <property type="match status" value="1"/>
</dbReference>
<dbReference type="Gene3D" id="1.10.287.470">
    <property type="entry name" value="Helix hairpin bin"/>
    <property type="match status" value="1"/>
</dbReference>
<feature type="signal peptide" evidence="3">
    <location>
        <begin position="1"/>
        <end position="22"/>
    </location>
</feature>
<keyword evidence="3" id="KW-0732">Signal</keyword>
<evidence type="ECO:0000313" key="5">
    <source>
        <dbReference type="Proteomes" id="UP001205890"/>
    </source>
</evidence>
<evidence type="ECO:0000256" key="2">
    <source>
        <dbReference type="SAM" id="Coils"/>
    </source>
</evidence>
<dbReference type="RefSeq" id="WP_254745238.1">
    <property type="nucleotide sequence ID" value="NZ_JANCLU010000021.1"/>
</dbReference>
<dbReference type="SUPFAM" id="SSF111369">
    <property type="entry name" value="HlyD-like secretion proteins"/>
    <property type="match status" value="1"/>
</dbReference>
<reference evidence="4 5" key="1">
    <citation type="submission" date="2022-07" db="EMBL/GenBank/DDBJ databases">
        <authorList>
            <person name="Li W.-J."/>
            <person name="Deng Q.-Q."/>
        </authorList>
    </citation>
    <scope>NUCLEOTIDE SEQUENCE [LARGE SCALE GENOMIC DNA]</scope>
    <source>
        <strain evidence="4 5">SYSU M60028</strain>
    </source>
</reference>
<comment type="caution">
    <text evidence="4">The sequence shown here is derived from an EMBL/GenBank/DDBJ whole genome shotgun (WGS) entry which is preliminary data.</text>
</comment>
<feature type="chain" id="PRO_5046860829" evidence="3">
    <location>
        <begin position="23"/>
        <end position="333"/>
    </location>
</feature>
<organism evidence="4 5">
    <name type="scientific">Alsobacter ponti</name>
    <dbReference type="NCBI Taxonomy" id="2962936"/>
    <lineage>
        <taxon>Bacteria</taxon>
        <taxon>Pseudomonadati</taxon>
        <taxon>Pseudomonadota</taxon>
        <taxon>Alphaproteobacteria</taxon>
        <taxon>Hyphomicrobiales</taxon>
        <taxon>Alsobacteraceae</taxon>
        <taxon>Alsobacter</taxon>
    </lineage>
</organism>
<dbReference type="Gene3D" id="2.40.420.20">
    <property type="match status" value="1"/>
</dbReference>
<dbReference type="PANTHER" id="PTHR30469">
    <property type="entry name" value="MULTIDRUG RESISTANCE PROTEIN MDTA"/>
    <property type="match status" value="1"/>
</dbReference>
<dbReference type="EMBL" id="JANCLU010000021">
    <property type="protein sequence ID" value="MCP8940471.1"/>
    <property type="molecule type" value="Genomic_DNA"/>
</dbReference>
<proteinExistence type="inferred from homology"/>
<keyword evidence="2" id="KW-0175">Coiled coil</keyword>